<organism evidence="7 8">
    <name type="scientific">Callosobruchus maculatus</name>
    <name type="common">Southern cowpea weevil</name>
    <name type="synonym">Pulse bruchid</name>
    <dbReference type="NCBI Taxonomy" id="64391"/>
    <lineage>
        <taxon>Eukaryota</taxon>
        <taxon>Metazoa</taxon>
        <taxon>Ecdysozoa</taxon>
        <taxon>Arthropoda</taxon>
        <taxon>Hexapoda</taxon>
        <taxon>Insecta</taxon>
        <taxon>Pterygota</taxon>
        <taxon>Neoptera</taxon>
        <taxon>Endopterygota</taxon>
        <taxon>Coleoptera</taxon>
        <taxon>Polyphaga</taxon>
        <taxon>Cucujiformia</taxon>
        <taxon>Chrysomeloidea</taxon>
        <taxon>Chrysomelidae</taxon>
        <taxon>Bruchinae</taxon>
        <taxon>Bruchini</taxon>
        <taxon>Callosobruchus</taxon>
    </lineage>
</organism>
<dbReference type="EMBL" id="CAACVG010012785">
    <property type="protein sequence ID" value="VEN60835.1"/>
    <property type="molecule type" value="Genomic_DNA"/>
</dbReference>
<gene>
    <name evidence="7" type="ORF">CALMAC_LOCUS18403</name>
</gene>
<dbReference type="InterPro" id="IPR048285">
    <property type="entry name" value="Integrin_alpha_Ig-like_2"/>
</dbReference>
<dbReference type="GO" id="GO:0008305">
    <property type="term" value="C:integrin complex"/>
    <property type="evidence" value="ECO:0007669"/>
    <property type="project" value="TreeGrafter"/>
</dbReference>
<keyword evidence="5" id="KW-1133">Transmembrane helix</keyword>
<evidence type="ECO:0000313" key="8">
    <source>
        <dbReference type="Proteomes" id="UP000410492"/>
    </source>
</evidence>
<proteinExistence type="predicted"/>
<dbReference type="OrthoDB" id="5573735at2759"/>
<dbReference type="Gene3D" id="2.60.40.1530">
    <property type="entry name" value="ntegrin, alpha v. Chain A, domain 4"/>
    <property type="match status" value="1"/>
</dbReference>
<comment type="subcellular location">
    <subcellularLocation>
        <location evidence="1">Membrane</location>
        <topology evidence="1">Single-pass type I membrane protein</topology>
    </subcellularLocation>
</comment>
<keyword evidence="8" id="KW-1185">Reference proteome</keyword>
<keyword evidence="3 5" id="KW-0472">Membrane</keyword>
<evidence type="ECO:0000256" key="2">
    <source>
        <dbReference type="ARBA" id="ARBA00023037"/>
    </source>
</evidence>
<reference evidence="7 8" key="1">
    <citation type="submission" date="2019-01" db="EMBL/GenBank/DDBJ databases">
        <authorList>
            <person name="Sayadi A."/>
        </authorList>
    </citation>
    <scope>NUCLEOTIDE SEQUENCE [LARGE SCALE GENOMIC DNA]</scope>
</reference>
<protein>
    <recommendedName>
        <fullName evidence="6">Integrin alpha second immunoglobulin-like domain-containing protein</fullName>
    </recommendedName>
</protein>
<evidence type="ECO:0000313" key="7">
    <source>
        <dbReference type="EMBL" id="VEN60835.1"/>
    </source>
</evidence>
<dbReference type="GO" id="GO:0033627">
    <property type="term" value="P:cell adhesion mediated by integrin"/>
    <property type="evidence" value="ECO:0007669"/>
    <property type="project" value="TreeGrafter"/>
</dbReference>
<dbReference type="GO" id="GO:0007157">
    <property type="term" value="P:heterophilic cell-cell adhesion via plasma membrane cell adhesion molecules"/>
    <property type="evidence" value="ECO:0007669"/>
    <property type="project" value="UniProtKB-ARBA"/>
</dbReference>
<evidence type="ECO:0000256" key="3">
    <source>
        <dbReference type="ARBA" id="ARBA00023136"/>
    </source>
</evidence>
<dbReference type="GO" id="GO:0007160">
    <property type="term" value="P:cell-matrix adhesion"/>
    <property type="evidence" value="ECO:0007669"/>
    <property type="project" value="TreeGrafter"/>
</dbReference>
<feature type="domain" description="Integrin alpha second immunoglobulin-like" evidence="6">
    <location>
        <begin position="7"/>
        <end position="107"/>
    </location>
</feature>
<dbReference type="AlphaFoldDB" id="A0A653DKV8"/>
<dbReference type="SUPFAM" id="SSF69179">
    <property type="entry name" value="Integrin domains"/>
    <property type="match status" value="2"/>
</dbReference>
<evidence type="ECO:0000256" key="5">
    <source>
        <dbReference type="SAM" id="Phobius"/>
    </source>
</evidence>
<dbReference type="Pfam" id="PF20805">
    <property type="entry name" value="Integrin_A_Ig_2"/>
    <property type="match status" value="1"/>
</dbReference>
<accession>A0A653DKV8</accession>
<dbReference type="GO" id="GO:0009897">
    <property type="term" value="C:external side of plasma membrane"/>
    <property type="evidence" value="ECO:0007669"/>
    <property type="project" value="TreeGrafter"/>
</dbReference>
<feature type="transmembrane region" description="Helical" evidence="5">
    <location>
        <begin position="299"/>
        <end position="321"/>
    </location>
</feature>
<dbReference type="GO" id="GO:0007229">
    <property type="term" value="P:integrin-mediated signaling pathway"/>
    <property type="evidence" value="ECO:0007669"/>
    <property type="project" value="UniProtKB-KW"/>
</dbReference>
<dbReference type="Proteomes" id="UP000410492">
    <property type="component" value="Unassembled WGS sequence"/>
</dbReference>
<dbReference type="Gene3D" id="1.20.5.930">
    <property type="entry name" value="Bicelle-embedded integrin alpha(iib) transmembrane segment"/>
    <property type="match status" value="1"/>
</dbReference>
<keyword evidence="2" id="KW-0401">Integrin</keyword>
<dbReference type="InterPro" id="IPR032695">
    <property type="entry name" value="Integrin_dom_sf"/>
</dbReference>
<evidence type="ECO:0000256" key="1">
    <source>
        <dbReference type="ARBA" id="ARBA00004479"/>
    </source>
</evidence>
<keyword evidence="5" id="KW-0812">Transmembrane</keyword>
<dbReference type="PANTHER" id="PTHR23220">
    <property type="entry name" value="INTEGRIN ALPHA"/>
    <property type="match status" value="1"/>
</dbReference>
<name>A0A653DKV8_CALMS</name>
<sequence length="360" mass="41002">MVTFRKSIFLGLEKTLNLNIFADNHGEPGYQCLLYLDIPAELDYRNKEKCKRNESLICPFSSSLPSTATMRLKFDITSLNPDTETIQVQFEVKCLGKNLSPNKQTFTWQVVTQNSPYIEGKSEPNNLYYGSEDTSDQEITHTFTIGNFGPSPVKLDVTFLLPIVDTEASLFKVLSIKGLLNGHSISCNKVDRTDKKGHRTGNFLPEYVNKSIILDCSQENNYCIEIFCNGGYLYKSSETATFDIRVNTDLKSLSSRYKNEQFKDIVIYVSSAFFYNSTTRIESYASTLIFSASKNPVPLWIYIVGTLIGCLLLLLVIFLLYKCHFFDRRYKEKLNDERLMSQGVETNPGIDNPDENVYNS</sequence>
<evidence type="ECO:0000259" key="6">
    <source>
        <dbReference type="Pfam" id="PF20805"/>
    </source>
</evidence>
<evidence type="ECO:0000256" key="4">
    <source>
        <dbReference type="ARBA" id="ARBA00023180"/>
    </source>
</evidence>
<dbReference type="Gene3D" id="2.60.40.1510">
    <property type="entry name" value="ntegrin, alpha v. Chain A, domain 3"/>
    <property type="match status" value="1"/>
</dbReference>
<dbReference type="PANTHER" id="PTHR23220:SF83">
    <property type="entry name" value="INTEGRIN ALPHA-PS3-RELATED"/>
    <property type="match status" value="1"/>
</dbReference>
<keyword evidence="4" id="KW-0325">Glycoprotein</keyword>
<dbReference type="GO" id="GO:0005178">
    <property type="term" value="F:integrin binding"/>
    <property type="evidence" value="ECO:0007669"/>
    <property type="project" value="TreeGrafter"/>
</dbReference>